<comment type="caution">
    <text evidence="1">The sequence shown here is derived from an EMBL/GenBank/DDBJ whole genome shotgun (WGS) entry which is preliminary data.</text>
</comment>
<evidence type="ECO:0000313" key="1">
    <source>
        <dbReference type="EMBL" id="KAJ1181432.1"/>
    </source>
</evidence>
<dbReference type="AlphaFoldDB" id="A0AAV7TXN1"/>
<proteinExistence type="predicted"/>
<dbReference type="EMBL" id="JANPWB010000006">
    <property type="protein sequence ID" value="KAJ1181432.1"/>
    <property type="molecule type" value="Genomic_DNA"/>
</dbReference>
<reference evidence="1" key="1">
    <citation type="journal article" date="2022" name="bioRxiv">
        <title>Sequencing and chromosome-scale assembly of the giantPleurodeles waltlgenome.</title>
        <authorList>
            <person name="Brown T."/>
            <person name="Elewa A."/>
            <person name="Iarovenko S."/>
            <person name="Subramanian E."/>
            <person name="Araus A.J."/>
            <person name="Petzold A."/>
            <person name="Susuki M."/>
            <person name="Suzuki K.-i.T."/>
            <person name="Hayashi T."/>
            <person name="Toyoda A."/>
            <person name="Oliveira C."/>
            <person name="Osipova E."/>
            <person name="Leigh N.D."/>
            <person name="Simon A."/>
            <person name="Yun M.H."/>
        </authorList>
    </citation>
    <scope>NUCLEOTIDE SEQUENCE</scope>
    <source>
        <strain evidence="1">20211129_DDA</strain>
        <tissue evidence="1">Liver</tissue>
    </source>
</reference>
<organism evidence="1 2">
    <name type="scientific">Pleurodeles waltl</name>
    <name type="common">Iberian ribbed newt</name>
    <dbReference type="NCBI Taxonomy" id="8319"/>
    <lineage>
        <taxon>Eukaryota</taxon>
        <taxon>Metazoa</taxon>
        <taxon>Chordata</taxon>
        <taxon>Craniata</taxon>
        <taxon>Vertebrata</taxon>
        <taxon>Euteleostomi</taxon>
        <taxon>Amphibia</taxon>
        <taxon>Batrachia</taxon>
        <taxon>Caudata</taxon>
        <taxon>Salamandroidea</taxon>
        <taxon>Salamandridae</taxon>
        <taxon>Pleurodelinae</taxon>
        <taxon>Pleurodeles</taxon>
    </lineage>
</organism>
<protein>
    <submittedName>
        <fullName evidence="1">Uncharacterized protein</fullName>
    </submittedName>
</protein>
<dbReference type="Proteomes" id="UP001066276">
    <property type="component" value="Chromosome 3_2"/>
</dbReference>
<gene>
    <name evidence="1" type="ORF">NDU88_006639</name>
</gene>
<accession>A0AAV7TXN1</accession>
<name>A0AAV7TXN1_PLEWA</name>
<keyword evidence="2" id="KW-1185">Reference proteome</keyword>
<evidence type="ECO:0000313" key="2">
    <source>
        <dbReference type="Proteomes" id="UP001066276"/>
    </source>
</evidence>
<sequence>MGDGAGAESLGLAGYVRLIGLGWAPGDVETLGSDAQGRRGFDQVSLLLIRAISIPKMSAQNDRPDFSSAGMVDALMELAVAWRCPQEVSVASLSCHVGASS</sequence>